<evidence type="ECO:0000313" key="2">
    <source>
        <dbReference type="Proteomes" id="UP000793456"/>
    </source>
</evidence>
<accession>A0ACD3QYM2</accession>
<protein>
    <submittedName>
        <fullName evidence="1">Uncharacterized protein</fullName>
    </submittedName>
</protein>
<proteinExistence type="predicted"/>
<reference evidence="1" key="1">
    <citation type="submission" date="2018-11" db="EMBL/GenBank/DDBJ databases">
        <title>The sequence and de novo assembly of Larimichthys crocea genome using PacBio and Hi-C technologies.</title>
        <authorList>
            <person name="Xu P."/>
            <person name="Chen B."/>
            <person name="Zhou Z."/>
            <person name="Ke Q."/>
            <person name="Wu Y."/>
            <person name="Bai H."/>
            <person name="Pu F."/>
        </authorList>
    </citation>
    <scope>NUCLEOTIDE SEQUENCE</scope>
    <source>
        <tissue evidence="1">Muscle</tissue>
    </source>
</reference>
<keyword evidence="2" id="KW-1185">Reference proteome</keyword>
<comment type="caution">
    <text evidence="1">The sequence shown here is derived from an EMBL/GenBank/DDBJ whole genome shotgun (WGS) entry which is preliminary data.</text>
</comment>
<gene>
    <name evidence="1" type="ORF">E3U43_017324</name>
</gene>
<dbReference type="EMBL" id="CM011685">
    <property type="protein sequence ID" value="TMS12366.1"/>
    <property type="molecule type" value="Genomic_DNA"/>
</dbReference>
<dbReference type="Proteomes" id="UP000793456">
    <property type="component" value="Chromosome XII"/>
</dbReference>
<sequence>MLKRPPDELDSENPEARQQYEIMQCFTVSQPRTLQEEGEVMTHGTAISPLYHFTLSDGTPLSAQTRCKFCCPPNPDVQPFIMGIHTIDREHNTASSQENTNPSLPPNVGSLSQTPSRSPSLPPGSNWTQGSGLATSGLHPNNSNASSHGHNPATPTGYLTPNRTCPQQVNSPSPLSSPLTATPTSFMSPRMPRASPGLGGSPRVPGNPFSPSTPGLHSPAGALSSGGSLNRQQSGGDGSSSASGGSTGFFSLSSPVPQRQTSTPTGSSTRPPSVKPPEGGEGGAEDSVKAPLPSASQLGNPRPNQLLDSNGPGVESNSNSIHCTSSPHPPNPPPAPQCPASHSTLTERHKILHRLLQDSSPNDASTTNEEGINKNQADIKKEPPASPALTTAAPKSSSSSSSREPQDHQLLRFLLDTDEKDLADLPPPSALSLQTVRVKVEKRASMDGTVCTGSTVAPGVASKPAGVSSSSGCMSPKASPVGENRRDGRRDSRDSTMSTGPVDVDPLTQLLPGLRGPSGAKQGSEDSAIPGGGPQLQSPAPQPPAQLQSPVPQLQSPLSLPQLQVTLKLQSPTQLQPGEASTPRNLNVKREPPGTPNRGLSDGGPPSGCSLQSQSSFDFCSPPTPSQTQAQGQGDPFQTPKDNSPFPEAEVINPFSSSTGLTKMDVGDSQFQPLALSDTLSFDGLGTPLQAPLASPQEQCVPCTLDEVLGPPTTPEGRNDEKALLEQLVTFLSGTDESELAKLDKALGIDKLVQGGCFDPLPQNFPPQQSTASPVSMDPKLPTYPSQFTPASQAQFPPELATVGPQGLGFGAPRGAFPGGTTGMGLRPGLTTRPQGMGAQLRLPPNQLRLQLQQRVQGPQQLQNRMAGMNPFPAGAQHVNIGIRQGVQQPQMPSQQPPLNAQMLAQRQREIYSIQHRQRQLFQQKFMLMRQNVAGAPTGAVGSIGTARVPKGPPTTPQQQQQQFNFPPGYNPMTGKSPTSPSHFSPMTGGPLDNKLSVRVPLNNQTMMGSVQGQFNNTVNSSLQQGLFQQFGGSALVQQDPSFPPEMSPTSPLLSPQNSTSQSPLLQQAPPPGYQSPDMKSWQQTGMGSNSLFSQSGQSAGQAFGQQGVYNNMSITVSMAGGSGGVGSLPPMGQPVGMSNSNLSNVGSACSDQQVQQVQVFADVQCTVNLVGSDSYLNQGSIGAAASQKGPGPQGPQNNQAQQKSLLQQLLTE</sequence>
<organism evidence="1 2">
    <name type="scientific">Larimichthys crocea</name>
    <name type="common">Large yellow croaker</name>
    <name type="synonym">Pseudosciaena crocea</name>
    <dbReference type="NCBI Taxonomy" id="215358"/>
    <lineage>
        <taxon>Eukaryota</taxon>
        <taxon>Metazoa</taxon>
        <taxon>Chordata</taxon>
        <taxon>Craniata</taxon>
        <taxon>Vertebrata</taxon>
        <taxon>Euteleostomi</taxon>
        <taxon>Actinopterygii</taxon>
        <taxon>Neopterygii</taxon>
        <taxon>Teleostei</taxon>
        <taxon>Neoteleostei</taxon>
        <taxon>Acanthomorphata</taxon>
        <taxon>Eupercaria</taxon>
        <taxon>Sciaenidae</taxon>
        <taxon>Larimichthys</taxon>
    </lineage>
</organism>
<evidence type="ECO:0000313" key="1">
    <source>
        <dbReference type="EMBL" id="TMS12366.1"/>
    </source>
</evidence>
<name>A0ACD3QYM2_LARCR</name>